<sequence>MRGTEERSYGCPNHSQTTANRKRRRQNRINSRTPWLEPDTIMCILRWKFFHKLEPDTRSCWRSWIRIRLPMEVVREAGSDTPTLYPDTPPLELLQIARTGYPLLRTEYTVWFFTSSIPPSTFGHLHPLRHHHQQRSCSSVNDCLALPLNHKPSTYNNHVKMERNITFTPPLVTFKPILRICY</sequence>
<evidence type="ECO:0000313" key="3">
    <source>
        <dbReference type="Proteomes" id="UP000291084"/>
    </source>
</evidence>
<evidence type="ECO:0000256" key="1">
    <source>
        <dbReference type="SAM" id="MobiDB-lite"/>
    </source>
</evidence>
<dbReference type="AlphaFoldDB" id="A0A0S3SE15"/>
<name>A0A0S3SE15_PHAAN</name>
<organism evidence="2 3">
    <name type="scientific">Vigna angularis var. angularis</name>
    <dbReference type="NCBI Taxonomy" id="157739"/>
    <lineage>
        <taxon>Eukaryota</taxon>
        <taxon>Viridiplantae</taxon>
        <taxon>Streptophyta</taxon>
        <taxon>Embryophyta</taxon>
        <taxon>Tracheophyta</taxon>
        <taxon>Spermatophyta</taxon>
        <taxon>Magnoliopsida</taxon>
        <taxon>eudicotyledons</taxon>
        <taxon>Gunneridae</taxon>
        <taxon>Pentapetalae</taxon>
        <taxon>rosids</taxon>
        <taxon>fabids</taxon>
        <taxon>Fabales</taxon>
        <taxon>Fabaceae</taxon>
        <taxon>Papilionoideae</taxon>
        <taxon>50 kb inversion clade</taxon>
        <taxon>NPAAA clade</taxon>
        <taxon>indigoferoid/millettioid clade</taxon>
        <taxon>Phaseoleae</taxon>
        <taxon>Vigna</taxon>
    </lineage>
</organism>
<accession>A0A0S3SE15</accession>
<dbReference type="EMBL" id="AP015039">
    <property type="protein sequence ID" value="BAT91082.1"/>
    <property type="molecule type" value="Genomic_DNA"/>
</dbReference>
<reference evidence="2 3" key="1">
    <citation type="journal article" date="2015" name="Sci. Rep.">
        <title>The power of single molecule real-time sequencing technology in the de novo assembly of a eukaryotic genome.</title>
        <authorList>
            <person name="Sakai H."/>
            <person name="Naito K."/>
            <person name="Ogiso-Tanaka E."/>
            <person name="Takahashi Y."/>
            <person name="Iseki K."/>
            <person name="Muto C."/>
            <person name="Satou K."/>
            <person name="Teruya K."/>
            <person name="Shiroma A."/>
            <person name="Shimoji M."/>
            <person name="Hirano T."/>
            <person name="Itoh T."/>
            <person name="Kaga A."/>
            <person name="Tomooka N."/>
        </authorList>
    </citation>
    <scope>NUCLEOTIDE SEQUENCE [LARGE SCALE GENOMIC DNA]</scope>
    <source>
        <strain evidence="3">cv. Shumari</strain>
    </source>
</reference>
<gene>
    <name evidence="2" type="primary">Vigan.06G238800</name>
    <name evidence="2" type="ORF">VIGAN_06238800</name>
</gene>
<dbReference type="Proteomes" id="UP000291084">
    <property type="component" value="Chromosome 6"/>
</dbReference>
<evidence type="ECO:0000313" key="2">
    <source>
        <dbReference type="EMBL" id="BAT91082.1"/>
    </source>
</evidence>
<feature type="region of interest" description="Disordered" evidence="1">
    <location>
        <begin position="1"/>
        <end position="30"/>
    </location>
</feature>
<keyword evidence="3" id="KW-1185">Reference proteome</keyword>
<proteinExistence type="predicted"/>
<protein>
    <submittedName>
        <fullName evidence="2">Uncharacterized protein</fullName>
    </submittedName>
</protein>